<accession>A0ABV6N6N1</accession>
<evidence type="ECO:0000256" key="2">
    <source>
        <dbReference type="SAM" id="Phobius"/>
    </source>
</evidence>
<name>A0ABV6N6N1_9PSEU</name>
<comment type="caution">
    <text evidence="4">The sequence shown here is derived from an EMBL/GenBank/DDBJ whole genome shotgun (WGS) entry which is preliminary data.</text>
</comment>
<dbReference type="RefSeq" id="WP_273938464.1">
    <property type="nucleotide sequence ID" value="NZ_CP097263.1"/>
</dbReference>
<dbReference type="Pfam" id="PF26056">
    <property type="entry name" value="DUF8017"/>
    <property type="match status" value="1"/>
</dbReference>
<feature type="compositionally biased region" description="Polar residues" evidence="1">
    <location>
        <begin position="125"/>
        <end position="141"/>
    </location>
</feature>
<keyword evidence="2" id="KW-1133">Transmembrane helix</keyword>
<dbReference type="EMBL" id="JBHLUD010000014">
    <property type="protein sequence ID" value="MFC0547681.1"/>
    <property type="molecule type" value="Genomic_DNA"/>
</dbReference>
<evidence type="ECO:0000313" key="4">
    <source>
        <dbReference type="EMBL" id="MFC0547681.1"/>
    </source>
</evidence>
<reference evidence="4 5" key="1">
    <citation type="submission" date="2024-09" db="EMBL/GenBank/DDBJ databases">
        <authorList>
            <person name="Sun Q."/>
            <person name="Mori K."/>
        </authorList>
    </citation>
    <scope>NUCLEOTIDE SEQUENCE [LARGE SCALE GENOMIC DNA]</scope>
    <source>
        <strain evidence="4 5">TBRC 1432</strain>
    </source>
</reference>
<dbReference type="InterPro" id="IPR058330">
    <property type="entry name" value="DUF8017"/>
</dbReference>
<evidence type="ECO:0000259" key="3">
    <source>
        <dbReference type="Pfam" id="PF26056"/>
    </source>
</evidence>
<dbReference type="SUPFAM" id="SSF81995">
    <property type="entry name" value="beta-sandwich domain of Sec23/24"/>
    <property type="match status" value="1"/>
</dbReference>
<gene>
    <name evidence="4" type="ORF">ACFFH7_39660</name>
</gene>
<feature type="compositionally biased region" description="Low complexity" evidence="1">
    <location>
        <begin position="11"/>
        <end position="73"/>
    </location>
</feature>
<organism evidence="4 5">
    <name type="scientific">Kutzneria chonburiensis</name>
    <dbReference type="NCBI Taxonomy" id="1483604"/>
    <lineage>
        <taxon>Bacteria</taxon>
        <taxon>Bacillati</taxon>
        <taxon>Actinomycetota</taxon>
        <taxon>Actinomycetes</taxon>
        <taxon>Pseudonocardiales</taxon>
        <taxon>Pseudonocardiaceae</taxon>
        <taxon>Kutzneria</taxon>
    </lineage>
</organism>
<feature type="compositionally biased region" description="Gly residues" evidence="1">
    <location>
        <begin position="1"/>
        <end position="10"/>
    </location>
</feature>
<keyword evidence="2" id="KW-0472">Membrane</keyword>
<feature type="domain" description="DUF8017" evidence="3">
    <location>
        <begin position="146"/>
        <end position="332"/>
    </location>
</feature>
<feature type="region of interest" description="Disordered" evidence="1">
    <location>
        <begin position="1"/>
        <end position="93"/>
    </location>
</feature>
<keyword evidence="2" id="KW-0812">Transmembrane</keyword>
<proteinExistence type="predicted"/>
<evidence type="ECO:0000256" key="1">
    <source>
        <dbReference type="SAM" id="MobiDB-lite"/>
    </source>
</evidence>
<evidence type="ECO:0000313" key="5">
    <source>
        <dbReference type="Proteomes" id="UP001589810"/>
    </source>
</evidence>
<protein>
    <recommendedName>
        <fullName evidence="3">DUF8017 domain-containing protein</fullName>
    </recommendedName>
</protein>
<dbReference type="Proteomes" id="UP001589810">
    <property type="component" value="Unassembled WGS sequence"/>
</dbReference>
<feature type="region of interest" description="Disordered" evidence="1">
    <location>
        <begin position="125"/>
        <end position="150"/>
    </location>
</feature>
<feature type="transmembrane region" description="Helical" evidence="2">
    <location>
        <begin position="97"/>
        <end position="120"/>
    </location>
</feature>
<sequence>MTWPSGGSGYGDSQAGGPDSSGPQGVPGYQQQPYGQQQAQQQPQYPGYNYGQPQYPGYQQQPPPQQYQQQPYQSNYGGFGMYQQPPQGPPPRNRRTLTIVLTLVGVLVLAGVVTTVILLGRSGQLQAGERTQQPAPTTTTGKKPLDPRVPGWQVAVSNRRNVAYDVPKTQWTKDDPDAIAGMGPSDGDFVTGTGAAYYLKGYCAGQAGSVRAGTAVTANDTEGPDQSAPDTAKHWATVAYKSDSGQAPDVQAEPAKQIKISDGKVSATLSVVDITTPKSTNPCTPPKAKVYAAAVKTSDTGSVILVLFADQGVPNALTDDDAMKIMTSMRPSG</sequence>
<keyword evidence="5" id="KW-1185">Reference proteome</keyword>